<sequence length="381" mass="43276">MKKQGRGFQDIHFSHDLLFKIFLLLPAESLHRASFVCKAWFKLINSSNFVEAHILQAEPVVMFRKSVSPPRPNTFSVESQLSLSKFSTRETAKSPMHYLSYVEVQNGEGKEIESNISGFEKILVTCNGLVLASRQGRRGLLVINPVTRKVLALPRGPTILPYAASYGFVFSHLSREYKVVQLFRDENKYIHCKIISLTTRSWRAVDGPSSEHYRGYFLCKPVAANGSLHWLPSGGGCSCIVSLGIDDEKFHTRILPNRSRRNDRLVEIGGFLSFVTHVVVDTLEIWILKESEGEGWVKRHTITGSGIRNLVPTCTMKRGRELFFVIEGDHNFCAYDMETLEMIAVKFDGVAIWSHQTHHTYSSYLPHINTLASWESLVARW</sequence>
<accession>A0A7J0GC44</accession>
<organism evidence="2 3">
    <name type="scientific">Actinidia rufa</name>
    <dbReference type="NCBI Taxonomy" id="165716"/>
    <lineage>
        <taxon>Eukaryota</taxon>
        <taxon>Viridiplantae</taxon>
        <taxon>Streptophyta</taxon>
        <taxon>Embryophyta</taxon>
        <taxon>Tracheophyta</taxon>
        <taxon>Spermatophyta</taxon>
        <taxon>Magnoliopsida</taxon>
        <taxon>eudicotyledons</taxon>
        <taxon>Gunneridae</taxon>
        <taxon>Pentapetalae</taxon>
        <taxon>asterids</taxon>
        <taxon>Ericales</taxon>
        <taxon>Actinidiaceae</taxon>
        <taxon>Actinidia</taxon>
    </lineage>
</organism>
<dbReference type="InterPro" id="IPR013187">
    <property type="entry name" value="F-box-assoc_dom_typ3"/>
</dbReference>
<dbReference type="InterPro" id="IPR050796">
    <property type="entry name" value="SCF_F-box_component"/>
</dbReference>
<evidence type="ECO:0000313" key="3">
    <source>
        <dbReference type="Proteomes" id="UP000585474"/>
    </source>
</evidence>
<dbReference type="Gene3D" id="1.20.1280.50">
    <property type="match status" value="1"/>
</dbReference>
<evidence type="ECO:0000259" key="1">
    <source>
        <dbReference type="SMART" id="SM00256"/>
    </source>
</evidence>
<feature type="domain" description="F-box" evidence="1">
    <location>
        <begin position="13"/>
        <end position="53"/>
    </location>
</feature>
<dbReference type="Proteomes" id="UP000585474">
    <property type="component" value="Unassembled WGS sequence"/>
</dbReference>
<gene>
    <name evidence="2" type="ORF">Acr_20g0001930</name>
</gene>
<dbReference type="NCBIfam" id="TIGR01640">
    <property type="entry name" value="F_box_assoc_1"/>
    <property type="match status" value="1"/>
</dbReference>
<dbReference type="SUPFAM" id="SSF81383">
    <property type="entry name" value="F-box domain"/>
    <property type="match status" value="1"/>
</dbReference>
<proteinExistence type="predicted"/>
<dbReference type="SMART" id="SM00256">
    <property type="entry name" value="FBOX"/>
    <property type="match status" value="1"/>
</dbReference>
<dbReference type="PANTHER" id="PTHR31672">
    <property type="entry name" value="BNACNNG10540D PROTEIN"/>
    <property type="match status" value="1"/>
</dbReference>
<dbReference type="InterPro" id="IPR036047">
    <property type="entry name" value="F-box-like_dom_sf"/>
</dbReference>
<reference evidence="2 3" key="1">
    <citation type="submission" date="2019-07" db="EMBL/GenBank/DDBJ databases">
        <title>De Novo Assembly of kiwifruit Actinidia rufa.</title>
        <authorList>
            <person name="Sugita-Konishi S."/>
            <person name="Sato K."/>
            <person name="Mori E."/>
            <person name="Abe Y."/>
            <person name="Kisaki G."/>
            <person name="Hamano K."/>
            <person name="Suezawa K."/>
            <person name="Otani M."/>
            <person name="Fukuda T."/>
            <person name="Manabe T."/>
            <person name="Gomi K."/>
            <person name="Tabuchi M."/>
            <person name="Akimitsu K."/>
            <person name="Kataoka I."/>
        </authorList>
    </citation>
    <scope>NUCLEOTIDE SEQUENCE [LARGE SCALE GENOMIC DNA]</scope>
    <source>
        <strain evidence="3">cv. Fuchu</strain>
    </source>
</reference>
<evidence type="ECO:0000313" key="2">
    <source>
        <dbReference type="EMBL" id="GFZ08385.1"/>
    </source>
</evidence>
<dbReference type="PANTHER" id="PTHR31672:SF11">
    <property type="entry name" value="F-BOX PROTEIN CPR1-LIKE ISOFORM X2"/>
    <property type="match status" value="1"/>
</dbReference>
<name>A0A7J0GC44_9ERIC</name>
<dbReference type="InterPro" id="IPR017451">
    <property type="entry name" value="F-box-assoc_interact_dom"/>
</dbReference>
<keyword evidence="3" id="KW-1185">Reference proteome</keyword>
<dbReference type="OrthoDB" id="1938527at2759"/>
<dbReference type="Pfam" id="PF00646">
    <property type="entry name" value="F-box"/>
    <property type="match status" value="1"/>
</dbReference>
<dbReference type="AlphaFoldDB" id="A0A7J0GC44"/>
<dbReference type="EMBL" id="BJWL01000020">
    <property type="protein sequence ID" value="GFZ08385.1"/>
    <property type="molecule type" value="Genomic_DNA"/>
</dbReference>
<comment type="caution">
    <text evidence="2">The sequence shown here is derived from an EMBL/GenBank/DDBJ whole genome shotgun (WGS) entry which is preliminary data.</text>
</comment>
<dbReference type="Pfam" id="PF08268">
    <property type="entry name" value="FBA_3"/>
    <property type="match status" value="1"/>
</dbReference>
<dbReference type="InterPro" id="IPR001810">
    <property type="entry name" value="F-box_dom"/>
</dbReference>
<protein>
    <recommendedName>
        <fullName evidence="1">F-box domain-containing protein</fullName>
    </recommendedName>
</protein>
<dbReference type="CDD" id="cd09917">
    <property type="entry name" value="F-box_SF"/>
    <property type="match status" value="1"/>
</dbReference>